<gene>
    <name evidence="7" type="ORF">DesyoDRAFT_2483</name>
</gene>
<dbReference type="InterPro" id="IPR014284">
    <property type="entry name" value="RNA_pol_sigma-70_dom"/>
</dbReference>
<dbReference type="eggNOG" id="COG1191">
    <property type="taxonomic scope" value="Bacteria"/>
</dbReference>
<comment type="similarity">
    <text evidence="1">Belongs to the sigma-70 factor family.</text>
</comment>
<proteinExistence type="inferred from homology"/>
<dbReference type="InterPro" id="IPR007627">
    <property type="entry name" value="RNA_pol_sigma70_r2"/>
</dbReference>
<dbReference type="GO" id="GO:0003677">
    <property type="term" value="F:DNA binding"/>
    <property type="evidence" value="ECO:0007669"/>
    <property type="project" value="UniProtKB-KW"/>
</dbReference>
<protein>
    <submittedName>
        <fullName evidence="7">RNA polymerase sigma factor, sigma-70 family</fullName>
    </submittedName>
</protein>
<accession>H5Y418</accession>
<dbReference type="EMBL" id="CM001441">
    <property type="protein sequence ID" value="EHQ89556.1"/>
    <property type="molecule type" value="Genomic_DNA"/>
</dbReference>
<evidence type="ECO:0000256" key="3">
    <source>
        <dbReference type="ARBA" id="ARBA00023082"/>
    </source>
</evidence>
<dbReference type="PRINTS" id="PR00046">
    <property type="entry name" value="SIGMA70FCT"/>
</dbReference>
<dbReference type="PROSITE" id="PS00715">
    <property type="entry name" value="SIGMA70_1"/>
    <property type="match status" value="1"/>
</dbReference>
<evidence type="ECO:0000256" key="1">
    <source>
        <dbReference type="ARBA" id="ARBA00007788"/>
    </source>
</evidence>
<evidence type="ECO:0000256" key="4">
    <source>
        <dbReference type="ARBA" id="ARBA00023125"/>
    </source>
</evidence>
<dbReference type="Proteomes" id="UP000005104">
    <property type="component" value="Chromosome"/>
</dbReference>
<dbReference type="SUPFAM" id="SSF88946">
    <property type="entry name" value="Sigma2 domain of RNA polymerase sigma factors"/>
    <property type="match status" value="1"/>
</dbReference>
<dbReference type="InterPro" id="IPR013325">
    <property type="entry name" value="RNA_pol_sigma_r2"/>
</dbReference>
<dbReference type="InterPro" id="IPR007630">
    <property type="entry name" value="RNA_pol_sigma70_r4"/>
</dbReference>
<evidence type="ECO:0000256" key="2">
    <source>
        <dbReference type="ARBA" id="ARBA00023015"/>
    </source>
</evidence>
<evidence type="ECO:0000313" key="7">
    <source>
        <dbReference type="EMBL" id="EHQ89556.1"/>
    </source>
</evidence>
<dbReference type="Pfam" id="PF04542">
    <property type="entry name" value="Sigma70_r2"/>
    <property type="match status" value="1"/>
</dbReference>
<keyword evidence="5" id="KW-0804">Transcription</keyword>
<keyword evidence="2" id="KW-0805">Transcription regulation</keyword>
<sequence>MEVILTSLALLLLKGVPLLVSYINNNSFPPPLSQEDEARYFQILQRVHINSDLDGIDEIIEVEHARNMLIEHNMRLVAFIVKQFVKNQEENEDLFSIGMIGLIKAIDSFNPNIGAKLSTYATRCIKNEILMYFRKDRSNLETSLFKPIGPDDSGDELSLIDRLSADNKPILDQVVNNEDQRDLLENVKKLPILHRQVLKMRFGLMNSTEYSQQTVSETLGISRSYVSRLEKKARQMLIKLMKERKP</sequence>
<dbReference type="PANTHER" id="PTHR30376">
    <property type="entry name" value="SIGMA FACTOR RPOH HEAT SHOCK RELATED"/>
    <property type="match status" value="1"/>
</dbReference>
<organism evidence="7 8">
    <name type="scientific">Desulfosporosinus youngiae DSM 17734</name>
    <dbReference type="NCBI Taxonomy" id="768710"/>
    <lineage>
        <taxon>Bacteria</taxon>
        <taxon>Bacillati</taxon>
        <taxon>Bacillota</taxon>
        <taxon>Clostridia</taxon>
        <taxon>Eubacteriales</taxon>
        <taxon>Desulfitobacteriaceae</taxon>
        <taxon>Desulfosporosinus</taxon>
    </lineage>
</organism>
<dbReference type="GO" id="GO:0006352">
    <property type="term" value="P:DNA-templated transcription initiation"/>
    <property type="evidence" value="ECO:0007669"/>
    <property type="project" value="InterPro"/>
</dbReference>
<name>H5Y418_9FIRM</name>
<dbReference type="Gene3D" id="1.20.140.160">
    <property type="match status" value="1"/>
</dbReference>
<dbReference type="PIRSF" id="PIRSF000770">
    <property type="entry name" value="RNA_pol_sigma-SigE/K"/>
    <property type="match status" value="1"/>
</dbReference>
<dbReference type="NCBIfam" id="NF004471">
    <property type="entry name" value="PRK05803.1"/>
    <property type="match status" value="1"/>
</dbReference>
<dbReference type="HOGENOM" id="CLU_014793_8_7_9"/>
<keyword evidence="3" id="KW-0731">Sigma factor</keyword>
<evidence type="ECO:0000313" key="8">
    <source>
        <dbReference type="Proteomes" id="UP000005104"/>
    </source>
</evidence>
<feature type="domain" description="RNA polymerase sigma-70" evidence="6">
    <location>
        <begin position="93"/>
        <end position="106"/>
    </location>
</feature>
<dbReference type="Pfam" id="PF04545">
    <property type="entry name" value="Sigma70_r4"/>
    <property type="match status" value="1"/>
</dbReference>
<evidence type="ECO:0000256" key="5">
    <source>
        <dbReference type="ARBA" id="ARBA00023163"/>
    </source>
</evidence>
<evidence type="ECO:0000259" key="6">
    <source>
        <dbReference type="PROSITE" id="PS00715"/>
    </source>
</evidence>
<keyword evidence="8" id="KW-1185">Reference proteome</keyword>
<dbReference type="NCBIfam" id="TIGR02937">
    <property type="entry name" value="sigma70-ECF"/>
    <property type="match status" value="1"/>
</dbReference>
<dbReference type="OrthoDB" id="9809557at2"/>
<dbReference type="GO" id="GO:0016987">
    <property type="term" value="F:sigma factor activity"/>
    <property type="evidence" value="ECO:0007669"/>
    <property type="project" value="UniProtKB-KW"/>
</dbReference>
<dbReference type="InterPro" id="IPR000943">
    <property type="entry name" value="RNA_pol_sigma70"/>
</dbReference>
<reference evidence="7 8" key="1">
    <citation type="submission" date="2011-11" db="EMBL/GenBank/DDBJ databases">
        <title>The Noncontiguous Finished genome of Desulfosporosinus youngiae DSM 17734.</title>
        <authorList>
            <consortium name="US DOE Joint Genome Institute (JGI-PGF)"/>
            <person name="Lucas S."/>
            <person name="Han J."/>
            <person name="Lapidus A."/>
            <person name="Cheng J.-F."/>
            <person name="Goodwin L."/>
            <person name="Pitluck S."/>
            <person name="Peters L."/>
            <person name="Ovchinnikova G."/>
            <person name="Lu M."/>
            <person name="Land M.L."/>
            <person name="Hauser L."/>
            <person name="Pester M."/>
            <person name="Spring S."/>
            <person name="Ollivier B."/>
            <person name="Rattei T."/>
            <person name="Klenk H.-P."/>
            <person name="Wagner M."/>
            <person name="Loy A."/>
            <person name="Woyke T.J."/>
        </authorList>
    </citation>
    <scope>NUCLEOTIDE SEQUENCE [LARGE SCALE GENOMIC DNA]</scope>
    <source>
        <strain evidence="7 8">DSM 17734</strain>
    </source>
</reference>
<dbReference type="InterPro" id="IPR013324">
    <property type="entry name" value="RNA_pol_sigma_r3/r4-like"/>
</dbReference>
<dbReference type="STRING" id="768710.DesyoDRAFT_2483"/>
<dbReference type="SUPFAM" id="SSF88659">
    <property type="entry name" value="Sigma3 and sigma4 domains of RNA polymerase sigma factors"/>
    <property type="match status" value="1"/>
</dbReference>
<dbReference type="InterPro" id="IPR050813">
    <property type="entry name" value="Sigma-70_Factor"/>
</dbReference>
<dbReference type="Gene3D" id="1.10.1740.10">
    <property type="match status" value="1"/>
</dbReference>
<dbReference type="AlphaFoldDB" id="H5Y418"/>
<dbReference type="CDD" id="cd06171">
    <property type="entry name" value="Sigma70_r4"/>
    <property type="match status" value="1"/>
</dbReference>
<dbReference type="PANTHER" id="PTHR30376:SF3">
    <property type="entry name" value="RNA POLYMERASE SIGMA FACTOR RPOH"/>
    <property type="match status" value="1"/>
</dbReference>
<dbReference type="RefSeq" id="WP_007783297.1">
    <property type="nucleotide sequence ID" value="NZ_CM001441.1"/>
</dbReference>
<keyword evidence="4" id="KW-0238">DNA-binding</keyword>